<protein>
    <submittedName>
        <fullName evidence="2">Putative secreted protein</fullName>
    </submittedName>
</protein>
<dbReference type="AlphaFoldDB" id="A0A6B0U723"/>
<dbReference type="EMBL" id="GIFC01002292">
    <property type="protein sequence ID" value="MXU84375.1"/>
    <property type="molecule type" value="Transcribed_RNA"/>
</dbReference>
<keyword evidence="1" id="KW-0732">Signal</keyword>
<feature type="signal peptide" evidence="1">
    <location>
        <begin position="1"/>
        <end position="18"/>
    </location>
</feature>
<proteinExistence type="predicted"/>
<name>A0A6B0U723_IXORI</name>
<evidence type="ECO:0000313" key="2">
    <source>
        <dbReference type="EMBL" id="MXU84375.1"/>
    </source>
</evidence>
<evidence type="ECO:0000256" key="1">
    <source>
        <dbReference type="SAM" id="SignalP"/>
    </source>
</evidence>
<organism evidence="2">
    <name type="scientific">Ixodes ricinus</name>
    <name type="common">Common tick</name>
    <name type="synonym">Acarus ricinus</name>
    <dbReference type="NCBI Taxonomy" id="34613"/>
    <lineage>
        <taxon>Eukaryota</taxon>
        <taxon>Metazoa</taxon>
        <taxon>Ecdysozoa</taxon>
        <taxon>Arthropoda</taxon>
        <taxon>Chelicerata</taxon>
        <taxon>Arachnida</taxon>
        <taxon>Acari</taxon>
        <taxon>Parasitiformes</taxon>
        <taxon>Ixodida</taxon>
        <taxon>Ixodoidea</taxon>
        <taxon>Ixodidae</taxon>
        <taxon>Ixodinae</taxon>
        <taxon>Ixodes</taxon>
    </lineage>
</organism>
<sequence>MAHWLSLLLLITNHFSHLARNLARYRAMAAGTVPYDVTCKACITSHACYQSGTGKLIKQSFVERVQIGFHIKERVVFPVH</sequence>
<feature type="chain" id="PRO_5025503793" evidence="1">
    <location>
        <begin position="19"/>
        <end position="80"/>
    </location>
</feature>
<accession>A0A6B0U723</accession>
<reference evidence="2" key="1">
    <citation type="submission" date="2019-12" db="EMBL/GenBank/DDBJ databases">
        <title>An insight into the sialome of adult female Ixodes ricinus ticks feeding for 6 days.</title>
        <authorList>
            <person name="Perner J."/>
            <person name="Ribeiro J.M.C."/>
        </authorList>
    </citation>
    <scope>NUCLEOTIDE SEQUENCE</scope>
    <source>
        <strain evidence="2">Semi-engorged</strain>
        <tissue evidence="2">Salivary glands</tissue>
    </source>
</reference>